<dbReference type="GO" id="GO:0061630">
    <property type="term" value="F:ubiquitin protein ligase activity"/>
    <property type="evidence" value="ECO:0007669"/>
    <property type="project" value="UniProtKB-EC"/>
</dbReference>
<feature type="domain" description="RING-type" evidence="6">
    <location>
        <begin position="104"/>
        <end position="143"/>
    </location>
</feature>
<evidence type="ECO:0000256" key="3">
    <source>
        <dbReference type="ARBA" id="ARBA00022723"/>
    </source>
</evidence>
<dbReference type="OrthoDB" id="3365801at2759"/>
<dbReference type="PANTHER" id="PTHR15710:SF243">
    <property type="entry name" value="E3 UBIQUITIN-PROTEIN LIGASE PRAJA-2 ISOFORM X1"/>
    <property type="match status" value="1"/>
</dbReference>
<keyword evidence="5" id="KW-0862">Zinc</keyword>
<dbReference type="Pfam" id="PF13639">
    <property type="entry name" value="zf-RING_2"/>
    <property type="match status" value="1"/>
</dbReference>
<reference evidence="8" key="1">
    <citation type="journal article" date="2019" name="Gigascience">
        <title>De novo genome assembly of the endangered Acer yangbiense, a plant species with extremely small populations endemic to Yunnan Province, China.</title>
        <authorList>
            <person name="Yang J."/>
            <person name="Wariss H.M."/>
            <person name="Tao L."/>
            <person name="Zhang R."/>
            <person name="Yun Q."/>
            <person name="Hollingsworth P."/>
            <person name="Dao Z."/>
            <person name="Luo G."/>
            <person name="Guo H."/>
            <person name="Ma Y."/>
            <person name="Sun W."/>
        </authorList>
    </citation>
    <scope>NUCLEOTIDE SEQUENCE [LARGE SCALE GENOMIC DNA]</scope>
    <source>
        <strain evidence="8">cv. Malutang</strain>
    </source>
</reference>
<dbReference type="InterPro" id="IPR001841">
    <property type="entry name" value="Znf_RING"/>
</dbReference>
<keyword evidence="8" id="KW-1185">Reference proteome</keyword>
<organism evidence="7 8">
    <name type="scientific">Acer yangbiense</name>
    <dbReference type="NCBI Taxonomy" id="1000413"/>
    <lineage>
        <taxon>Eukaryota</taxon>
        <taxon>Viridiplantae</taxon>
        <taxon>Streptophyta</taxon>
        <taxon>Embryophyta</taxon>
        <taxon>Tracheophyta</taxon>
        <taxon>Spermatophyta</taxon>
        <taxon>Magnoliopsida</taxon>
        <taxon>eudicotyledons</taxon>
        <taxon>Gunneridae</taxon>
        <taxon>Pentapetalae</taxon>
        <taxon>rosids</taxon>
        <taxon>malvids</taxon>
        <taxon>Sapindales</taxon>
        <taxon>Sapindaceae</taxon>
        <taxon>Hippocastanoideae</taxon>
        <taxon>Acereae</taxon>
        <taxon>Acer</taxon>
    </lineage>
</organism>
<evidence type="ECO:0000256" key="2">
    <source>
        <dbReference type="ARBA" id="ARBA00012483"/>
    </source>
</evidence>
<evidence type="ECO:0000313" key="8">
    <source>
        <dbReference type="Proteomes" id="UP000323000"/>
    </source>
</evidence>
<evidence type="ECO:0000256" key="5">
    <source>
        <dbReference type="ARBA" id="ARBA00022833"/>
    </source>
</evidence>
<comment type="catalytic activity">
    <reaction evidence="1">
        <text>S-ubiquitinyl-[E2 ubiquitin-conjugating enzyme]-L-cysteine + [acceptor protein]-L-lysine = [E2 ubiquitin-conjugating enzyme]-L-cysteine + N(6)-ubiquitinyl-[acceptor protein]-L-lysine.</text>
        <dbReference type="EC" id="2.3.2.27"/>
    </reaction>
</comment>
<comment type="caution">
    <text evidence="7">The sequence shown here is derived from an EMBL/GenBank/DDBJ whole genome shotgun (WGS) entry which is preliminary data.</text>
</comment>
<gene>
    <name evidence="7" type="ORF">EZV62_017196</name>
</gene>
<sequence>MSTILKYTAPATESELERIVMIVSSKAKTMDADSCNAGRDVISIIMSLRVVYLKYYTKEVELAWAARLGPEALESMKRIIPALDSAVAGLDKVVYDKGSCLEEQCAICLVRFGVGKEIHRTPCVHDFHGTCIAKWLKRSHLCSVGFRCRFAGTRRLCARSRKTDHSLVIDACIVLSRE</sequence>
<evidence type="ECO:0000259" key="6">
    <source>
        <dbReference type="Pfam" id="PF13639"/>
    </source>
</evidence>
<dbReference type="GO" id="GO:0008270">
    <property type="term" value="F:zinc ion binding"/>
    <property type="evidence" value="ECO:0007669"/>
    <property type="project" value="UniProtKB-KW"/>
</dbReference>
<name>A0A5C7HFH6_9ROSI</name>
<keyword evidence="3" id="KW-0479">Metal-binding</keyword>
<dbReference type="EC" id="2.3.2.27" evidence="2"/>
<dbReference type="PANTHER" id="PTHR15710">
    <property type="entry name" value="E3 UBIQUITIN-PROTEIN LIGASE PRAJA"/>
    <property type="match status" value="1"/>
</dbReference>
<dbReference type="GO" id="GO:0005737">
    <property type="term" value="C:cytoplasm"/>
    <property type="evidence" value="ECO:0007669"/>
    <property type="project" value="TreeGrafter"/>
</dbReference>
<accession>A0A5C7HFH6</accession>
<protein>
    <recommendedName>
        <fullName evidence="2">RING-type E3 ubiquitin transferase</fullName>
        <ecNumber evidence="2">2.3.2.27</ecNumber>
    </recommendedName>
</protein>
<dbReference type="EMBL" id="VAHF01000008">
    <property type="protein sequence ID" value="TXG55883.1"/>
    <property type="molecule type" value="Genomic_DNA"/>
</dbReference>
<proteinExistence type="predicted"/>
<keyword evidence="4" id="KW-0863">Zinc-finger</keyword>
<dbReference type="SUPFAM" id="SSF57850">
    <property type="entry name" value="RING/U-box"/>
    <property type="match status" value="1"/>
</dbReference>
<dbReference type="Gene3D" id="3.30.40.10">
    <property type="entry name" value="Zinc/RING finger domain, C3HC4 (zinc finger)"/>
    <property type="match status" value="1"/>
</dbReference>
<evidence type="ECO:0000256" key="1">
    <source>
        <dbReference type="ARBA" id="ARBA00000900"/>
    </source>
</evidence>
<dbReference type="AlphaFoldDB" id="A0A5C7HFH6"/>
<dbReference type="Proteomes" id="UP000323000">
    <property type="component" value="Chromosome 8"/>
</dbReference>
<dbReference type="GO" id="GO:0016567">
    <property type="term" value="P:protein ubiquitination"/>
    <property type="evidence" value="ECO:0007669"/>
    <property type="project" value="TreeGrafter"/>
</dbReference>
<evidence type="ECO:0000313" key="7">
    <source>
        <dbReference type="EMBL" id="TXG55883.1"/>
    </source>
</evidence>
<dbReference type="InterPro" id="IPR013083">
    <property type="entry name" value="Znf_RING/FYVE/PHD"/>
</dbReference>
<evidence type="ECO:0000256" key="4">
    <source>
        <dbReference type="ARBA" id="ARBA00022771"/>
    </source>
</evidence>